<sequence>MQFDASAARLFRSYATGQAPVEDLVAHPAYVVARQHAALLGRTLDANLVAEAVAGEADAFPDSDTLQSRWEAIDRLLDTVDDRATDWIADCTTQLTHVIPGAETGDLPLYLGIGYETGIGLADGAYLDVARPFYRENPARVRYVALHESTHVCYDRRHDLQATMAALDLDEPTGQRRFFETLLHTEAYAVYTAGIPWRADDGVADVDHPMCCDYHAVADDSWVHDLVDQYDSLRESFDRGETLSHEALMRRTFGGLRLPYRIGCALLDRVESEHGMAAVRDGFAMDAVSFCEKFDTVLDRYRQ</sequence>
<comment type="caution">
    <text evidence="1">The sequence shown here is derived from an EMBL/GenBank/DDBJ whole genome shotgun (WGS) entry which is preliminary data.</text>
</comment>
<dbReference type="RefSeq" id="WP_256531983.1">
    <property type="nucleotide sequence ID" value="NZ_CP101824.1"/>
</dbReference>
<dbReference type="AlphaFoldDB" id="A0ABD5NJH1"/>
<evidence type="ECO:0000313" key="2">
    <source>
        <dbReference type="Proteomes" id="UP001595846"/>
    </source>
</evidence>
<dbReference type="GeneID" id="73904750"/>
<gene>
    <name evidence="1" type="ORF">ACFOUR_01690</name>
</gene>
<keyword evidence="2" id="KW-1185">Reference proteome</keyword>
<proteinExistence type="predicted"/>
<evidence type="ECO:0000313" key="1">
    <source>
        <dbReference type="EMBL" id="MFC3957086.1"/>
    </source>
</evidence>
<name>A0ABD5NJH1_9EURY</name>
<protein>
    <recommendedName>
        <fullName evidence="3">DUF2268 domain-containing protein</fullName>
    </recommendedName>
</protein>
<dbReference type="EMBL" id="JBHSAQ010000001">
    <property type="protein sequence ID" value="MFC3957086.1"/>
    <property type="molecule type" value="Genomic_DNA"/>
</dbReference>
<reference evidence="1 2" key="1">
    <citation type="journal article" date="2019" name="Int. J. Syst. Evol. Microbiol.">
        <title>The Global Catalogue of Microorganisms (GCM) 10K type strain sequencing project: providing services to taxonomists for standard genome sequencing and annotation.</title>
        <authorList>
            <consortium name="The Broad Institute Genomics Platform"/>
            <consortium name="The Broad Institute Genome Sequencing Center for Infectious Disease"/>
            <person name="Wu L."/>
            <person name="Ma J."/>
        </authorList>
    </citation>
    <scope>NUCLEOTIDE SEQUENCE [LARGE SCALE GENOMIC DNA]</scope>
    <source>
        <strain evidence="1 2">IBRC-M 10256</strain>
    </source>
</reference>
<organism evidence="1 2">
    <name type="scientific">Halovivax cerinus</name>
    <dbReference type="NCBI Taxonomy" id="1487865"/>
    <lineage>
        <taxon>Archaea</taxon>
        <taxon>Methanobacteriati</taxon>
        <taxon>Methanobacteriota</taxon>
        <taxon>Stenosarchaea group</taxon>
        <taxon>Halobacteria</taxon>
        <taxon>Halobacteriales</taxon>
        <taxon>Natrialbaceae</taxon>
        <taxon>Halovivax</taxon>
    </lineage>
</organism>
<evidence type="ECO:0008006" key="3">
    <source>
        <dbReference type="Google" id="ProtNLM"/>
    </source>
</evidence>
<accession>A0ABD5NJH1</accession>
<dbReference type="Proteomes" id="UP001595846">
    <property type="component" value="Unassembled WGS sequence"/>
</dbReference>